<reference evidence="17 18" key="1">
    <citation type="journal article" date="2018" name="Gigascience">
        <title>Genomes of trombidid mites reveal novel predicted allergens and laterally-transferred genes associated with secondary metabolism.</title>
        <authorList>
            <person name="Dong X."/>
            <person name="Chaisiri K."/>
            <person name="Xia D."/>
            <person name="Armstrong S.D."/>
            <person name="Fang Y."/>
            <person name="Donnelly M.J."/>
            <person name="Kadowaki T."/>
            <person name="McGarry J.W."/>
            <person name="Darby A.C."/>
            <person name="Makepeace B.L."/>
        </authorList>
    </citation>
    <scope>NUCLEOTIDE SEQUENCE [LARGE SCALE GENOMIC DNA]</scope>
    <source>
        <strain evidence="17">UoL-WK</strain>
    </source>
</reference>
<feature type="domain" description="Cadherin" evidence="16">
    <location>
        <begin position="1828"/>
        <end position="1943"/>
    </location>
</feature>
<gene>
    <name evidence="17" type="ORF">B4U79_05244</name>
</gene>
<evidence type="ECO:0000256" key="12">
    <source>
        <dbReference type="ARBA" id="ARBA00023180"/>
    </source>
</evidence>
<dbReference type="GO" id="GO:0007163">
    <property type="term" value="P:establishment or maintenance of cell polarity"/>
    <property type="evidence" value="ECO:0007669"/>
    <property type="project" value="UniProtKB-ARBA"/>
</dbReference>
<evidence type="ECO:0000256" key="4">
    <source>
        <dbReference type="ARBA" id="ARBA00022692"/>
    </source>
</evidence>
<keyword evidence="12" id="KW-0325">Glycoprotein</keyword>
<feature type="domain" description="Cadherin" evidence="16">
    <location>
        <begin position="990"/>
        <end position="1097"/>
    </location>
</feature>
<feature type="domain" description="Cadherin" evidence="16">
    <location>
        <begin position="2786"/>
        <end position="2874"/>
    </location>
</feature>
<feature type="domain" description="Cadherin" evidence="16">
    <location>
        <begin position="2291"/>
        <end position="2363"/>
    </location>
</feature>
<keyword evidence="6" id="KW-0677">Repeat</keyword>
<keyword evidence="3" id="KW-0245">EGF-like domain</keyword>
<evidence type="ECO:0000313" key="18">
    <source>
        <dbReference type="Proteomes" id="UP000285301"/>
    </source>
</evidence>
<feature type="domain" description="Cadherin" evidence="16">
    <location>
        <begin position="1510"/>
        <end position="1613"/>
    </location>
</feature>
<keyword evidence="10 15" id="KW-0472">Membrane</keyword>
<dbReference type="InterPro" id="IPR002126">
    <property type="entry name" value="Cadherin-like_dom"/>
</dbReference>
<dbReference type="PROSITE" id="PS50268">
    <property type="entry name" value="CADHERIN_2"/>
    <property type="match status" value="28"/>
</dbReference>
<feature type="domain" description="Cadherin" evidence="16">
    <location>
        <begin position="222"/>
        <end position="336"/>
    </location>
</feature>
<evidence type="ECO:0000256" key="14">
    <source>
        <dbReference type="SAM" id="MobiDB-lite"/>
    </source>
</evidence>
<feature type="domain" description="Cadherin" evidence="16">
    <location>
        <begin position="768"/>
        <end position="879"/>
    </location>
</feature>
<dbReference type="GO" id="GO:0016477">
    <property type="term" value="P:cell migration"/>
    <property type="evidence" value="ECO:0007669"/>
    <property type="project" value="TreeGrafter"/>
</dbReference>
<dbReference type="GO" id="GO:0005509">
    <property type="term" value="F:calcium ion binding"/>
    <property type="evidence" value="ECO:0007669"/>
    <property type="project" value="UniProtKB-UniRule"/>
</dbReference>
<feature type="domain" description="Cadherin" evidence="16">
    <location>
        <begin position="2159"/>
        <end position="2260"/>
    </location>
</feature>
<feature type="region of interest" description="Disordered" evidence="14">
    <location>
        <begin position="3269"/>
        <end position="3342"/>
    </location>
</feature>
<name>A0A3S3PV24_9ACAR</name>
<dbReference type="GO" id="GO:0060429">
    <property type="term" value="P:epithelium development"/>
    <property type="evidence" value="ECO:0007669"/>
    <property type="project" value="UniProtKB-ARBA"/>
</dbReference>
<evidence type="ECO:0000256" key="2">
    <source>
        <dbReference type="ARBA" id="ARBA00022475"/>
    </source>
</evidence>
<dbReference type="GO" id="GO:0008013">
    <property type="term" value="F:beta-catenin binding"/>
    <property type="evidence" value="ECO:0007669"/>
    <property type="project" value="TreeGrafter"/>
</dbReference>
<dbReference type="PROSITE" id="PS00232">
    <property type="entry name" value="CADHERIN_1"/>
    <property type="match status" value="12"/>
</dbReference>
<dbReference type="InterPro" id="IPR020894">
    <property type="entry name" value="Cadherin_CS"/>
</dbReference>
<keyword evidence="4 15" id="KW-0812">Transmembrane</keyword>
<dbReference type="GO" id="GO:0009653">
    <property type="term" value="P:anatomical structure morphogenesis"/>
    <property type="evidence" value="ECO:0007669"/>
    <property type="project" value="UniProtKB-ARBA"/>
</dbReference>
<dbReference type="GO" id="GO:0045296">
    <property type="term" value="F:cadherin binding"/>
    <property type="evidence" value="ECO:0007669"/>
    <property type="project" value="TreeGrafter"/>
</dbReference>
<feature type="domain" description="Cadherin" evidence="16">
    <location>
        <begin position="111"/>
        <end position="221"/>
    </location>
</feature>
<dbReference type="STRING" id="1965070.A0A3S3PV24"/>
<feature type="domain" description="Cadherin" evidence="16">
    <location>
        <begin position="2473"/>
        <end position="2573"/>
    </location>
</feature>
<comment type="subcellular location">
    <subcellularLocation>
        <location evidence="1">Cell membrane</location>
        <topology evidence="1">Single-pass membrane protein</topology>
    </subcellularLocation>
</comment>
<dbReference type="FunFam" id="2.60.40.60:FF:000020">
    <property type="entry name" value="Dachsous cadherin-related 1b"/>
    <property type="match status" value="6"/>
</dbReference>
<dbReference type="Gene3D" id="2.60.40.60">
    <property type="entry name" value="Cadherins"/>
    <property type="match status" value="28"/>
</dbReference>
<feature type="domain" description="Cadherin" evidence="16">
    <location>
        <begin position="562"/>
        <end position="662"/>
    </location>
</feature>
<keyword evidence="8" id="KW-0130">Cell adhesion</keyword>
<feature type="non-terminal residue" evidence="17">
    <location>
        <position position="3363"/>
    </location>
</feature>
<evidence type="ECO:0000256" key="3">
    <source>
        <dbReference type="ARBA" id="ARBA00022536"/>
    </source>
</evidence>
<feature type="domain" description="Cadherin" evidence="16">
    <location>
        <begin position="2884"/>
        <end position="2999"/>
    </location>
</feature>
<comment type="caution">
    <text evidence="17">The sequence shown here is derived from an EMBL/GenBank/DDBJ whole genome shotgun (WGS) entry which is preliminary data.</text>
</comment>
<dbReference type="InterPro" id="IPR015919">
    <property type="entry name" value="Cadherin-like_sf"/>
</dbReference>
<protein>
    <submittedName>
        <fullName evidence="17">Protocadherin Fat 4-like protein</fullName>
    </submittedName>
</protein>
<feature type="domain" description="Cadherin" evidence="16">
    <location>
        <begin position="2363"/>
        <end position="2472"/>
    </location>
</feature>
<evidence type="ECO:0000256" key="8">
    <source>
        <dbReference type="ARBA" id="ARBA00022889"/>
    </source>
</evidence>
<evidence type="ECO:0000256" key="1">
    <source>
        <dbReference type="ARBA" id="ARBA00004162"/>
    </source>
</evidence>
<dbReference type="FunFam" id="2.60.40.60:FF:000015">
    <property type="entry name" value="FAT atypical cadherin 1"/>
    <property type="match status" value="1"/>
</dbReference>
<evidence type="ECO:0000313" key="17">
    <source>
        <dbReference type="EMBL" id="RWS16902.1"/>
    </source>
</evidence>
<feature type="domain" description="Cadherin" evidence="16">
    <location>
        <begin position="450"/>
        <end position="561"/>
    </location>
</feature>
<feature type="domain" description="Cadherin" evidence="16">
    <location>
        <begin position="2682"/>
        <end position="2785"/>
    </location>
</feature>
<feature type="domain" description="Cadherin" evidence="16">
    <location>
        <begin position="663"/>
        <end position="767"/>
    </location>
</feature>
<evidence type="ECO:0000256" key="6">
    <source>
        <dbReference type="ARBA" id="ARBA00022737"/>
    </source>
</evidence>
<evidence type="ECO:0000256" key="9">
    <source>
        <dbReference type="ARBA" id="ARBA00022989"/>
    </source>
</evidence>
<feature type="transmembrane region" description="Helical" evidence="15">
    <location>
        <begin position="3216"/>
        <end position="3238"/>
    </location>
</feature>
<evidence type="ECO:0000256" key="13">
    <source>
        <dbReference type="PROSITE-ProRule" id="PRU00043"/>
    </source>
</evidence>
<dbReference type="GO" id="GO:0007156">
    <property type="term" value="P:homophilic cell adhesion via plasma membrane adhesion molecules"/>
    <property type="evidence" value="ECO:0007669"/>
    <property type="project" value="InterPro"/>
</dbReference>
<dbReference type="FunFam" id="2.60.40.60:FF:000033">
    <property type="entry name" value="FAT atypical cadherin 1"/>
    <property type="match status" value="2"/>
</dbReference>
<keyword evidence="5" id="KW-0732">Signal</keyword>
<feature type="domain" description="Cadherin" evidence="16">
    <location>
        <begin position="1614"/>
        <end position="1707"/>
    </location>
</feature>
<feature type="domain" description="Cadherin" evidence="16">
    <location>
        <begin position="1198"/>
        <end position="1305"/>
    </location>
</feature>
<accession>A0A3S3PV24</accession>
<feature type="domain" description="Cadherin" evidence="16">
    <location>
        <begin position="1944"/>
        <end position="2046"/>
    </location>
</feature>
<dbReference type="Pfam" id="PF00028">
    <property type="entry name" value="Cadherin"/>
    <property type="match status" value="24"/>
</dbReference>
<feature type="domain" description="Cadherin" evidence="16">
    <location>
        <begin position="2047"/>
        <end position="2158"/>
    </location>
</feature>
<evidence type="ECO:0000256" key="11">
    <source>
        <dbReference type="ARBA" id="ARBA00023157"/>
    </source>
</evidence>
<dbReference type="FunFam" id="2.60.40.60:FF:000116">
    <property type="entry name" value="Dachsous cadherin-related 2"/>
    <property type="match status" value="1"/>
</dbReference>
<feature type="domain" description="Cadherin" evidence="16">
    <location>
        <begin position="3002"/>
        <end position="3117"/>
    </location>
</feature>
<evidence type="ECO:0000256" key="15">
    <source>
        <dbReference type="SAM" id="Phobius"/>
    </source>
</evidence>
<keyword evidence="11" id="KW-1015">Disulfide bond</keyword>
<evidence type="ECO:0000259" key="16">
    <source>
        <dbReference type="PROSITE" id="PS50268"/>
    </source>
</evidence>
<feature type="domain" description="Cadherin" evidence="16">
    <location>
        <begin position="1306"/>
        <end position="1405"/>
    </location>
</feature>
<feature type="domain" description="Cadherin" evidence="16">
    <location>
        <begin position="1098"/>
        <end position="1197"/>
    </location>
</feature>
<keyword evidence="18" id="KW-1185">Reference proteome</keyword>
<dbReference type="FunFam" id="2.60.40.60:FF:000024">
    <property type="entry name" value="FAT atypical cadherin 3"/>
    <property type="match status" value="1"/>
</dbReference>
<feature type="domain" description="Cadherin" evidence="16">
    <location>
        <begin position="1406"/>
        <end position="1509"/>
    </location>
</feature>
<keyword evidence="7 13" id="KW-0106">Calcium</keyword>
<dbReference type="FunFam" id="2.60.40.60:FF:000092">
    <property type="entry name" value="Protocadherin 8"/>
    <property type="match status" value="1"/>
</dbReference>
<keyword evidence="2" id="KW-1003">Cell membrane</keyword>
<dbReference type="PANTHER" id="PTHR24027">
    <property type="entry name" value="CADHERIN-23"/>
    <property type="match status" value="1"/>
</dbReference>
<feature type="domain" description="Cadherin" evidence="16">
    <location>
        <begin position="2574"/>
        <end position="2681"/>
    </location>
</feature>
<feature type="domain" description="Cadherin" evidence="16">
    <location>
        <begin position="1704"/>
        <end position="1827"/>
    </location>
</feature>
<dbReference type="PRINTS" id="PR00205">
    <property type="entry name" value="CADHERIN"/>
</dbReference>
<dbReference type="SUPFAM" id="SSF49313">
    <property type="entry name" value="Cadherin-like"/>
    <property type="match status" value="28"/>
</dbReference>
<organism evidence="17 18">
    <name type="scientific">Dinothrombium tinctorium</name>
    <dbReference type="NCBI Taxonomy" id="1965070"/>
    <lineage>
        <taxon>Eukaryota</taxon>
        <taxon>Metazoa</taxon>
        <taxon>Ecdysozoa</taxon>
        <taxon>Arthropoda</taxon>
        <taxon>Chelicerata</taxon>
        <taxon>Arachnida</taxon>
        <taxon>Acari</taxon>
        <taxon>Acariformes</taxon>
        <taxon>Trombidiformes</taxon>
        <taxon>Prostigmata</taxon>
        <taxon>Anystina</taxon>
        <taxon>Parasitengona</taxon>
        <taxon>Trombidioidea</taxon>
        <taxon>Trombidiidae</taxon>
        <taxon>Dinothrombium</taxon>
    </lineage>
</organism>
<evidence type="ECO:0000256" key="7">
    <source>
        <dbReference type="ARBA" id="ARBA00022837"/>
    </source>
</evidence>
<dbReference type="InterPro" id="IPR039808">
    <property type="entry name" value="Cadherin"/>
</dbReference>
<dbReference type="GO" id="GO:0016342">
    <property type="term" value="C:catenin complex"/>
    <property type="evidence" value="ECO:0007669"/>
    <property type="project" value="TreeGrafter"/>
</dbReference>
<dbReference type="GO" id="GO:0008104">
    <property type="term" value="P:intracellular protein localization"/>
    <property type="evidence" value="ECO:0007669"/>
    <property type="project" value="UniProtKB-ARBA"/>
</dbReference>
<keyword evidence="9 15" id="KW-1133">Transmembrane helix</keyword>
<dbReference type="SMART" id="SM00112">
    <property type="entry name" value="CA"/>
    <property type="match status" value="28"/>
</dbReference>
<dbReference type="Proteomes" id="UP000285301">
    <property type="component" value="Unassembled WGS sequence"/>
</dbReference>
<feature type="domain" description="Cadherin" evidence="16">
    <location>
        <begin position="337"/>
        <end position="448"/>
    </location>
</feature>
<dbReference type="EMBL" id="NCKU01000153">
    <property type="protein sequence ID" value="RWS16902.1"/>
    <property type="molecule type" value="Genomic_DNA"/>
</dbReference>
<feature type="domain" description="Cadherin" evidence="16">
    <location>
        <begin position="880"/>
        <end position="989"/>
    </location>
</feature>
<dbReference type="FunFam" id="2.60.40.60:FF:000266">
    <property type="entry name" value="Cadherin 23"/>
    <property type="match status" value="1"/>
</dbReference>
<evidence type="ECO:0000256" key="10">
    <source>
        <dbReference type="ARBA" id="ARBA00023136"/>
    </source>
</evidence>
<dbReference type="PANTHER" id="PTHR24027:SF422">
    <property type="entry name" value="CADHERIN DOMAIN-CONTAINING PROTEIN"/>
    <property type="match status" value="1"/>
</dbReference>
<dbReference type="CDD" id="cd11304">
    <property type="entry name" value="Cadherin_repeat"/>
    <property type="match status" value="29"/>
</dbReference>
<proteinExistence type="predicted"/>
<sequence length="3363" mass="375952">MDKRWRETNSLHLRCKFYPLGENRRFERVAENLPVGHEVFRVEVHPRHELKLEAVDNSLSDINYFKYEEIDDKNVAIKLAHSLEDLVDREDAFLPVTVYVQDVNDHAPEFQNVPYYLEVDELTPIGLTIFRGINAIDRDKPNTANSDITYSIVGGNENNSFILSDPIEGILVVNKPLDYDHGTREFKIQIQASDHGTPISLSQVTTMTIKIKDSDDQNPVFTQEVYKASVSETASISGQRIREKVIIQPAIHAFDLDTGINARLRYNIILGNEGGFFEMHDQTGELFLVREIDLESLQSSILTLQIQATQVDNPLRQANSKVDVFVIDINDNSPEFEYDMYNITVMENLPLGFTVLQVYAVDADKGENAEFKYVLHDDSNAFKINENTGWISVKDPSKLDRETQSKIRMKVSAVERKPNVNPDSHKQGGSQTTIEINLLDANDNNPQFFPSNIYTFSVLETAPANTLLGSIFAHDNDLAENGQVVYYKQNDSLSSTVPFDVHSQNGSIYVLPEFVSLLKKQDHYTFFVVATDMPKIQFERRTSVAVIRINVTDINNSVPEFIGAPYEAYVGESLPEGAYVTQIIARDADSVNDVLEYSIIAGNDDKLFLIDSRSGKIFTSSVLDYERKQSYDLLVQVSDGINTAVAPVLVHVVDINDNIPVFAHSFYNFTLIEEMGENVTVGNVLALDRDSGKNALIRYNIVGENANDIFYVDSLNGAIRTRRRVDREAESVIDFVVIAFDGGIPQLSGTTNVRVKIEDINDNPPYFEQDTYAVEVPEEVDPPFDVFQIVAHDRDAGDNAVIKYLILAGNDEDAFVINPDTGLLTTAERLNYERKSEYVLHIAARNLRPFQGQNAANIVNPAVRVIVKIRDINDELVVFDQQSYHFYILENTPRNEIIGSVNATNPQRATNEQDIIYWMSNENKNKKFWINPKTGEIVLTDVVDRDPPKNEKTFKLRIFARDRLSINAFNTSVIATVDVIDINDNGPMFDEDKYMLELPESLPPGTTFPSFYKTKDIDDGENGKIASYHLNGTAKEMELFSINNVTGSITLIGSLDYEKQKKHEFEIIALDGGNPPNIGVALVVIHVTNINEHSPKFVGLPFEFWVQENAIEGTSIGVIKAIDDDGNNIKYSIADGDTDFFYIEEDTGRIFVRKSLISRTHYTFIARATDDGVPQNYSLGVQVVVRVKEANDFPPIFTSNNYHGSVIEKQESDRVIVRVEAVDKDLQNNTVTYSIVSGNEDNIFTIDTNSGEIRVLRGQGLKIDFDLKKQFVLLIQATDSHKTPLYGLTMVVIDVQDTNDHPPLFSKTAYSSTIAENTAVGHCFMKVEAKSGDSVDRITYLLSNNKDHQAFVVNQHTGDVCTKKMLDREKRDKYEFVVIATDGKFEAFAPVVVEITDENDNQPKFELDNYLVSIPYDSPPGRSVIQVQATDPDLANNGDITYWIKNTHGMFEIDAKTGLVRLVARLPTEQQNASFEMEVFAQDHGVTPNIGKAMLVVRASNTKNHPPKFEQFSYLVAVDENVAGVPLLKVTAIDPDPGKAGKVMYRILKASKPNVFRIDKSSGRVLLESPLDYEETKHLEIVVEARDEAKEPQFSTTVIQVIVNDVNDNAPEILSIPRVLRVPQSTSPNSEVIYTVQTIDLDSDKNGNNHVMFDIQPPSAFFSINPISGQLFAIQTLTQITETLKIIATDKASLNPLSSSREVRVDVYRDSIEEPTPIFTSVQYFVESDIPLEPGTVVITPRASVPNGAPVWYNITGDHTGKFKRFTIDHDTGAITTTTKLDPGDSENKQHLYHFIVTAHNKKEPSHYSEAGVVIKLLDFNTRCPKFPFTEYFASVKENSPSDSLVVPDLLVEDVEKFVGQKLSYQLTEDNSNDNFYIDVQGGGVGAAANATLRVKKMLDRDSMPKFLQGIYTLTVTASNNRCSTSTRIKILVEDVNDNNPIFAQNDFITELKENTPIGHVVTTVTAIDKDEIDKDAIRYHIVDGNTDEFFVMEEQTGVITVKVVPDRERSPAYVLRVVAIDAANNTGWTNVHVVILDENDWTPTFLNDTFVMNVTEGPTSIGTRLRLPVVDYDDGINRQMEVYIVDGNANGEFRLDVDEGGPLLTIVSELDRERYNVADAALHIVQVAAKDKGNPPRIGKAKVAVVIQDINDTPPKFEKETYFEFVSENVPVGHTLVHLKATDADSSSNMGLYYSFAKNTGKAPFMVDPLTGLVNVSRPLDISESEQYSITVEAFDGLWKATTLLKVFISEAEERDPRFDQGHYRFAVLENKAGVLVGRAELKPRKLRVNALMTYTIVNTEMRNLFNITHDGEIYTRKGLDREKRSQYVFTVMLEEKRPSTKITVSEVIIDVLDVNDETPTFRQSYVGTIKENSPPGTQVTIGPPGVQATDNDAFNNSIIHYFLRGEGSERFTILDSGSVLFTPTDPSQVLDREQKEKYELTVTAIDNGNLSSTTSLVINIEDENDNAPVFQHGPLFVLLPELAKPGSKVVEVKAFDADSKGPNSKVQYYITAGGKGEIRIDKQTGEIFVVGTLKPGTVYLLNISAVDGAGLASKTTVNVTVVDVNDHKPTFDQPLYQFEVLEGNYSLEKLKLGVLRARDEDIGRNGIVEYNILNRVPVDFPFSIDVHTGELFAKGVIDREFRETYNFEVTALDYGEPPLNTSAEVVIKVKDVNDEKPRFYTDPYLAHVPENLDPGHKVTQIAAFDPDLGENGQVFYKLGEGHDNKFYIDGKDGTVWTLAPLDFEEKNFYNITVIAYDKGNPSLSSVAKLWVTVADTNDAVPDFPKAIYTLEVAENAKPGDTVFTLNAGEGPFKYSLLNDDEIDTFSVDSTNGRIKLSQPLDSVQRNHYRLRVKAEDNSEPPKFDTAEINILVGTGQGVRLFPQRVYEVSVLENQLSPLLLIDLNSTDEISHRLVHYSIVGLFKIEADTGRLMVMRSLDRERRDLYNLKVKAENLIHQRLGKRDVSKNKADATNYHLAFDEALVVVNVADENDNSPTFLNKGKPAVAAVPLEATFGYQVIKLTARDADSGINGAIRYEILARGDDASSKFYIDPVTGVVRSMVTFALEGEKMYGFDVKATDREGSETGNSAVINVFVYVLPETKMVLFVTDTEPIFVERKSKELTSFLSNITNFDVKMAKLEPHMEGEIQEPHSTDVFLYAVNPHSNDIVDTNTLLEVFRQNSQLIVENLKQFRIKRIQGVTVQEKISQMGATEIAIIALSSVIFLGTVLAIALLCSSCKERKMRKRQTSWEQQRLYSIKNPLMSKTLGNPYGSRGLPNGHSSSTYSTGDGIGSEYMDSLGSYKRNGTGPGSRNGIMNKPRQQMPPDGASSLIQPRSPRFSDRYKHRNISAQHINAVEANND</sequence>
<evidence type="ECO:0000256" key="5">
    <source>
        <dbReference type="ARBA" id="ARBA00022729"/>
    </source>
</evidence>
<dbReference type="OrthoDB" id="6252479at2759"/>